<reference evidence="2 3" key="1">
    <citation type="journal article" date="2021" name="Sci. Rep.">
        <title>Chromosome anchoring in Senegalese sole (Solea senegalensis) reveals sex-associated markers and genome rearrangements in flatfish.</title>
        <authorList>
            <person name="Guerrero-Cozar I."/>
            <person name="Gomez-Garrido J."/>
            <person name="Berbel C."/>
            <person name="Martinez-Blanch J.F."/>
            <person name="Alioto T."/>
            <person name="Claros M.G."/>
            <person name="Gagnaire P.A."/>
            <person name="Manchado M."/>
        </authorList>
    </citation>
    <scope>NUCLEOTIDE SEQUENCE [LARGE SCALE GENOMIC DNA]</scope>
    <source>
        <strain evidence="2">Sse05_10M</strain>
    </source>
</reference>
<feature type="compositionally biased region" description="Basic and acidic residues" evidence="1">
    <location>
        <begin position="553"/>
        <end position="566"/>
    </location>
</feature>
<keyword evidence="3" id="KW-1185">Reference proteome</keyword>
<feature type="compositionally biased region" description="Polar residues" evidence="1">
    <location>
        <begin position="88"/>
        <end position="99"/>
    </location>
</feature>
<evidence type="ECO:0000313" key="3">
    <source>
        <dbReference type="Proteomes" id="UP000693946"/>
    </source>
</evidence>
<name>A0AAV6R0U3_SOLSE</name>
<sequence>MHVICRGTANKPVGHISNAGSARLQHPCTVFSGHNLQVFSPEKPKIWAMNIKQTSQEQITPSRTSQQESAAQHVTDFKALRLKSSKASVSQDDTWTHTASVHPGSSSLKSSDASHSEIQRIRIVKRDERLTSDGSSRLQKRLQKRLSLKTALSADNDVDGRLTKRLPPLSGEATESINRPQYQLKATKGDNKGDSTKIAALWIYEVEPSHIYCVEKGNQKGLAYVLSRDSTYERNNDHTVAGEDDLIMLFLPDTETETQTDAQSKRKVTLKTDTGWKTVNKPIKKPNDPQPMTQVMKENFINEVAKSKYEHLKCALFKLGIGAMQGRKRTDMKPAESEAANTDEKVKHRPEETQPGNTAEEENMSINQIIEAATEEPVLRSPPSHKMMKTEKTKTQHTEQTTTQTTARFEVSSLSSTEETPATTPSPDAVLHALKSKASVESARGESLSGLRMREDVPEQRATVHEGNGRDTTNRPGSGREGGRHEPGVSSFPFLEVSPTLNKHTAHNSATSTGDTVPLCRGLIHRTEAGWKHCMERSKTVGESVDAPEGTGEPEHEVTTPVRNHGDTQEYDHFYYFDGVLKRVQNTMNENRQSEGRSVSSVTKKEDTGENLLSYVHRLSLKNRARLFKRSDAD</sequence>
<dbReference type="AlphaFoldDB" id="A0AAV6R0U3"/>
<feature type="compositionally biased region" description="Basic and acidic residues" evidence="1">
    <location>
        <begin position="328"/>
        <end position="352"/>
    </location>
</feature>
<dbReference type="EMBL" id="JAGKHQ010000014">
    <property type="protein sequence ID" value="KAG7499169.1"/>
    <property type="molecule type" value="Genomic_DNA"/>
</dbReference>
<evidence type="ECO:0000313" key="2">
    <source>
        <dbReference type="EMBL" id="KAG7499169.1"/>
    </source>
</evidence>
<comment type="caution">
    <text evidence="2">The sequence shown here is derived from an EMBL/GenBank/DDBJ whole genome shotgun (WGS) entry which is preliminary data.</text>
</comment>
<proteinExistence type="predicted"/>
<evidence type="ECO:0000256" key="1">
    <source>
        <dbReference type="SAM" id="MobiDB-lite"/>
    </source>
</evidence>
<feature type="region of interest" description="Disordered" evidence="1">
    <location>
        <begin position="325"/>
        <end position="492"/>
    </location>
</feature>
<feature type="region of interest" description="Disordered" evidence="1">
    <location>
        <begin position="88"/>
        <end position="117"/>
    </location>
</feature>
<gene>
    <name evidence="2" type="ORF">JOB18_031102</name>
</gene>
<organism evidence="2 3">
    <name type="scientific">Solea senegalensis</name>
    <name type="common">Senegalese sole</name>
    <dbReference type="NCBI Taxonomy" id="28829"/>
    <lineage>
        <taxon>Eukaryota</taxon>
        <taxon>Metazoa</taxon>
        <taxon>Chordata</taxon>
        <taxon>Craniata</taxon>
        <taxon>Vertebrata</taxon>
        <taxon>Euteleostomi</taxon>
        <taxon>Actinopterygii</taxon>
        <taxon>Neopterygii</taxon>
        <taxon>Teleostei</taxon>
        <taxon>Neoteleostei</taxon>
        <taxon>Acanthomorphata</taxon>
        <taxon>Carangaria</taxon>
        <taxon>Pleuronectiformes</taxon>
        <taxon>Pleuronectoidei</taxon>
        <taxon>Soleidae</taxon>
        <taxon>Solea</taxon>
    </lineage>
</organism>
<feature type="compositionally biased region" description="Low complexity" evidence="1">
    <location>
        <begin position="398"/>
        <end position="427"/>
    </location>
</feature>
<dbReference type="Proteomes" id="UP000693946">
    <property type="component" value="Linkage Group LG21"/>
</dbReference>
<feature type="compositionally biased region" description="Basic and acidic residues" evidence="1">
    <location>
        <begin position="452"/>
        <end position="473"/>
    </location>
</feature>
<protein>
    <submittedName>
        <fullName evidence="2">Uncharacterized protein</fullName>
    </submittedName>
</protein>
<feature type="compositionally biased region" description="Basic and acidic residues" evidence="1">
    <location>
        <begin position="388"/>
        <end position="397"/>
    </location>
</feature>
<accession>A0AAV6R0U3</accession>
<feature type="region of interest" description="Disordered" evidence="1">
    <location>
        <begin position="542"/>
        <end position="566"/>
    </location>
</feature>